<comment type="caution">
    <text evidence="1">The sequence shown here is derived from an EMBL/GenBank/DDBJ whole genome shotgun (WGS) entry which is preliminary data.</text>
</comment>
<sequence length="80" mass="9049">MEWAVVMRTACPFFLFLERVAPSWSRFLCLSTDSLLQAHRQFSSAGDAARIFANLDPGFEISATLTRKPFPFLQTPRGPQ</sequence>
<evidence type="ECO:0000313" key="1">
    <source>
        <dbReference type="EMBL" id="OHA73321.1"/>
    </source>
</evidence>
<dbReference type="EMBL" id="MHUH01000020">
    <property type="protein sequence ID" value="OHA73321.1"/>
    <property type="molecule type" value="Genomic_DNA"/>
</dbReference>
<gene>
    <name evidence="1" type="ORF">A2940_01180</name>
</gene>
<proteinExistence type="predicted"/>
<organism evidence="1 2">
    <name type="scientific">Candidatus Wildermuthbacteria bacterium RIFCSPLOWO2_01_FULL_48_29</name>
    <dbReference type="NCBI Taxonomy" id="1802462"/>
    <lineage>
        <taxon>Bacteria</taxon>
        <taxon>Candidatus Wildermuthiibacteriota</taxon>
    </lineage>
</organism>
<dbReference type="Proteomes" id="UP000178421">
    <property type="component" value="Unassembled WGS sequence"/>
</dbReference>
<protein>
    <submittedName>
        <fullName evidence="1">Uncharacterized protein</fullName>
    </submittedName>
</protein>
<accession>A0A1G2RMR9</accession>
<reference evidence="1 2" key="1">
    <citation type="journal article" date="2016" name="Nat. Commun.">
        <title>Thousands of microbial genomes shed light on interconnected biogeochemical processes in an aquifer system.</title>
        <authorList>
            <person name="Anantharaman K."/>
            <person name="Brown C.T."/>
            <person name="Hug L.A."/>
            <person name="Sharon I."/>
            <person name="Castelle C.J."/>
            <person name="Probst A.J."/>
            <person name="Thomas B.C."/>
            <person name="Singh A."/>
            <person name="Wilkins M.J."/>
            <person name="Karaoz U."/>
            <person name="Brodie E.L."/>
            <person name="Williams K.H."/>
            <person name="Hubbard S.S."/>
            <person name="Banfield J.F."/>
        </authorList>
    </citation>
    <scope>NUCLEOTIDE SEQUENCE [LARGE SCALE GENOMIC DNA]</scope>
</reference>
<dbReference type="AlphaFoldDB" id="A0A1G2RMR9"/>
<name>A0A1G2RMR9_9BACT</name>
<evidence type="ECO:0000313" key="2">
    <source>
        <dbReference type="Proteomes" id="UP000178421"/>
    </source>
</evidence>